<accession>A0ABQ6BNT1</accession>
<keyword evidence="2" id="KW-1185">Reference proteome</keyword>
<name>A0ABQ6BNT1_9NEIS</name>
<dbReference type="Proteomes" id="UP001156836">
    <property type="component" value="Unassembled WGS sequence"/>
</dbReference>
<comment type="caution">
    <text evidence="1">The sequence shown here is derived from an EMBL/GenBank/DDBJ whole genome shotgun (WGS) entry which is preliminary data.</text>
</comment>
<organism evidence="1 2">
    <name type="scientific">Chitiniphilus shinanonensis</name>
    <dbReference type="NCBI Taxonomy" id="553088"/>
    <lineage>
        <taxon>Bacteria</taxon>
        <taxon>Pseudomonadati</taxon>
        <taxon>Pseudomonadota</taxon>
        <taxon>Betaproteobacteria</taxon>
        <taxon>Neisseriales</taxon>
        <taxon>Chitinibacteraceae</taxon>
        <taxon>Chitiniphilus</taxon>
    </lineage>
</organism>
<evidence type="ECO:0000313" key="2">
    <source>
        <dbReference type="Proteomes" id="UP001156836"/>
    </source>
</evidence>
<protein>
    <submittedName>
        <fullName evidence="1">Uncharacterized protein</fullName>
    </submittedName>
</protein>
<evidence type="ECO:0000313" key="1">
    <source>
        <dbReference type="EMBL" id="GLS03109.1"/>
    </source>
</evidence>
<gene>
    <name evidence="1" type="ORF">GCM10007860_02520</name>
</gene>
<sequence>MLIAPWVTNSSAAAAEKLSRRAAASKARSALRGGRVCDMAVGEVVTGRNLLAAYRPCATRAASAAMPVQAASHLEIGKAFRL</sequence>
<dbReference type="EMBL" id="BSOZ01000002">
    <property type="protein sequence ID" value="GLS03109.1"/>
    <property type="molecule type" value="Genomic_DNA"/>
</dbReference>
<proteinExistence type="predicted"/>
<reference evidence="2" key="1">
    <citation type="journal article" date="2019" name="Int. J. Syst. Evol. Microbiol.">
        <title>The Global Catalogue of Microorganisms (GCM) 10K type strain sequencing project: providing services to taxonomists for standard genome sequencing and annotation.</title>
        <authorList>
            <consortium name="The Broad Institute Genomics Platform"/>
            <consortium name="The Broad Institute Genome Sequencing Center for Infectious Disease"/>
            <person name="Wu L."/>
            <person name="Ma J."/>
        </authorList>
    </citation>
    <scope>NUCLEOTIDE SEQUENCE [LARGE SCALE GENOMIC DNA]</scope>
    <source>
        <strain evidence="2">NBRC 104970</strain>
    </source>
</reference>